<organism evidence="3 4">
    <name type="scientific">Sulfuritortus calidifontis</name>
    <dbReference type="NCBI Taxonomy" id="1914471"/>
    <lineage>
        <taxon>Bacteria</taxon>
        <taxon>Pseudomonadati</taxon>
        <taxon>Pseudomonadota</taxon>
        <taxon>Betaproteobacteria</taxon>
        <taxon>Nitrosomonadales</taxon>
        <taxon>Thiobacillaceae</taxon>
        <taxon>Sulfuritortus</taxon>
    </lineage>
</organism>
<evidence type="ECO:0000313" key="3">
    <source>
        <dbReference type="EMBL" id="TCS69441.1"/>
    </source>
</evidence>
<dbReference type="Pfam" id="PF02321">
    <property type="entry name" value="OEP"/>
    <property type="match status" value="1"/>
</dbReference>
<evidence type="ECO:0000256" key="1">
    <source>
        <dbReference type="ARBA" id="ARBA00007613"/>
    </source>
</evidence>
<feature type="signal peptide" evidence="2">
    <location>
        <begin position="1"/>
        <end position="34"/>
    </location>
</feature>
<dbReference type="RefSeq" id="WP_126458113.1">
    <property type="nucleotide sequence ID" value="NZ_AP018721.1"/>
</dbReference>
<name>A0A4R3JR05_9PROT</name>
<dbReference type="SUPFAM" id="SSF56954">
    <property type="entry name" value="Outer membrane efflux proteins (OEP)"/>
    <property type="match status" value="1"/>
</dbReference>
<dbReference type="OrthoDB" id="9769048at2"/>
<protein>
    <submittedName>
        <fullName evidence="3">Outer membrane protein TolC</fullName>
    </submittedName>
</protein>
<feature type="chain" id="PRO_5020308751" evidence="2">
    <location>
        <begin position="35"/>
        <end position="420"/>
    </location>
</feature>
<sequence>MHTPCFARGPSPWLGARTLAWLAGAALFSSAVSAAEPGLGLLEAGRLALERQPQLTAQAAMVSSLQENAVAARQLPDPKLILGVEGVPVDSFSLTRQEMTQTVIGFSQAIPGGDKLALAGRRLEQEAGQNRLLLAAGERRIARDARLAWLEAYWPTAAGRLLAEIEAEYTRQVEWSEVAYKTGQLSQAETLAMRAMLAETRNRRAELAGQQRRGQAALARWLGAAANRPLAALPDQAPPPSLTELEARLTEHPELAALRQGVEAARTDTQLARQAYRPDWSVDLSYGIRGNDRADTVKLMVGVDLPLFPGKRQDRRLAARHAELNQQEAMLEDRRRMLEADLRMAYADWQVAHERLERIEREILPLAARRVDSALAAYRSNQASFDRVIEARRAEAEARLEHLTQAVAQARAATLLTYFE</sequence>
<dbReference type="InterPro" id="IPR010131">
    <property type="entry name" value="MdtP/NodT-like"/>
</dbReference>
<proteinExistence type="inferred from homology"/>
<keyword evidence="2" id="KW-0732">Signal</keyword>
<comment type="caution">
    <text evidence="3">The sequence shown here is derived from an EMBL/GenBank/DDBJ whole genome shotgun (WGS) entry which is preliminary data.</text>
</comment>
<dbReference type="InterPro" id="IPR003423">
    <property type="entry name" value="OMP_efflux"/>
</dbReference>
<evidence type="ECO:0000256" key="2">
    <source>
        <dbReference type="SAM" id="SignalP"/>
    </source>
</evidence>
<gene>
    <name evidence="3" type="ORF">EDC61_1202</name>
</gene>
<dbReference type="Proteomes" id="UP000295135">
    <property type="component" value="Unassembled WGS sequence"/>
</dbReference>
<evidence type="ECO:0000313" key="4">
    <source>
        <dbReference type="Proteomes" id="UP000295135"/>
    </source>
</evidence>
<dbReference type="PANTHER" id="PTHR30203">
    <property type="entry name" value="OUTER MEMBRANE CATION EFFLUX PROTEIN"/>
    <property type="match status" value="1"/>
</dbReference>
<dbReference type="EMBL" id="SLZY01000020">
    <property type="protein sequence ID" value="TCS69441.1"/>
    <property type="molecule type" value="Genomic_DNA"/>
</dbReference>
<accession>A0A4R3JR05</accession>
<keyword evidence="4" id="KW-1185">Reference proteome</keyword>
<dbReference type="Gene3D" id="1.20.1600.10">
    <property type="entry name" value="Outer membrane efflux proteins (OEP)"/>
    <property type="match status" value="1"/>
</dbReference>
<comment type="similarity">
    <text evidence="1">Belongs to the outer membrane factor (OMF) (TC 1.B.17) family.</text>
</comment>
<reference evidence="3 4" key="1">
    <citation type="submission" date="2019-03" db="EMBL/GenBank/DDBJ databases">
        <title>Genomic Encyclopedia of Type Strains, Phase IV (KMG-IV): sequencing the most valuable type-strain genomes for metagenomic binning, comparative biology and taxonomic classification.</title>
        <authorList>
            <person name="Goeker M."/>
        </authorList>
    </citation>
    <scope>NUCLEOTIDE SEQUENCE [LARGE SCALE GENOMIC DNA]</scope>
    <source>
        <strain evidence="3 4">DSM 103923</strain>
    </source>
</reference>
<dbReference type="PANTHER" id="PTHR30203:SF24">
    <property type="entry name" value="BLR4935 PROTEIN"/>
    <property type="match status" value="1"/>
</dbReference>
<dbReference type="GO" id="GO:0015562">
    <property type="term" value="F:efflux transmembrane transporter activity"/>
    <property type="evidence" value="ECO:0007669"/>
    <property type="project" value="InterPro"/>
</dbReference>
<dbReference type="AlphaFoldDB" id="A0A4R3JR05"/>